<keyword evidence="4" id="KW-0677">Repeat</keyword>
<keyword evidence="9" id="KW-1185">Reference proteome</keyword>
<accession>A0AAV1C6I9</accession>
<dbReference type="PROSITE" id="PS51473">
    <property type="entry name" value="GNK2"/>
    <property type="match status" value="2"/>
</dbReference>
<dbReference type="InterPro" id="IPR002902">
    <property type="entry name" value="GNK2"/>
</dbReference>
<dbReference type="Gene3D" id="3.30.430.20">
    <property type="entry name" value="Gnk2 domain, C-X8-C-X2-C motif"/>
    <property type="match status" value="2"/>
</dbReference>
<dbReference type="Pfam" id="PF01657">
    <property type="entry name" value="Stress-antifung"/>
    <property type="match status" value="2"/>
</dbReference>
<dbReference type="Proteomes" id="UP001161247">
    <property type="component" value="Chromosome 1"/>
</dbReference>
<reference evidence="8" key="1">
    <citation type="submission" date="2023-03" db="EMBL/GenBank/DDBJ databases">
        <authorList>
            <person name="Julca I."/>
        </authorList>
    </citation>
    <scope>NUCLEOTIDE SEQUENCE</scope>
</reference>
<evidence type="ECO:0000256" key="4">
    <source>
        <dbReference type="ARBA" id="ARBA00022737"/>
    </source>
</evidence>
<keyword evidence="2" id="KW-0964">Secreted</keyword>
<evidence type="ECO:0000259" key="7">
    <source>
        <dbReference type="PROSITE" id="PS51473"/>
    </source>
</evidence>
<feature type="domain" description="Gnk2-homologous" evidence="7">
    <location>
        <begin position="25"/>
        <end position="127"/>
    </location>
</feature>
<comment type="similarity">
    <text evidence="5">Belongs to the cysteine-rich repeat secretory protein family.</text>
</comment>
<dbReference type="EMBL" id="OX459118">
    <property type="protein sequence ID" value="CAI9091012.1"/>
    <property type="molecule type" value="Genomic_DNA"/>
</dbReference>
<organism evidence="8 9">
    <name type="scientific">Oldenlandia corymbosa var. corymbosa</name>
    <dbReference type="NCBI Taxonomy" id="529605"/>
    <lineage>
        <taxon>Eukaryota</taxon>
        <taxon>Viridiplantae</taxon>
        <taxon>Streptophyta</taxon>
        <taxon>Embryophyta</taxon>
        <taxon>Tracheophyta</taxon>
        <taxon>Spermatophyta</taxon>
        <taxon>Magnoliopsida</taxon>
        <taxon>eudicotyledons</taxon>
        <taxon>Gunneridae</taxon>
        <taxon>Pentapetalae</taxon>
        <taxon>asterids</taxon>
        <taxon>lamiids</taxon>
        <taxon>Gentianales</taxon>
        <taxon>Rubiaceae</taxon>
        <taxon>Rubioideae</taxon>
        <taxon>Spermacoceae</taxon>
        <taxon>Hedyotis-Oldenlandia complex</taxon>
        <taxon>Oldenlandia</taxon>
    </lineage>
</organism>
<dbReference type="AlphaFoldDB" id="A0AAV1C6I9"/>
<evidence type="ECO:0000256" key="1">
    <source>
        <dbReference type="ARBA" id="ARBA00004613"/>
    </source>
</evidence>
<feature type="chain" id="PRO_5043639856" evidence="6">
    <location>
        <begin position="24"/>
        <end position="241"/>
    </location>
</feature>
<feature type="signal peptide" evidence="6">
    <location>
        <begin position="1"/>
        <end position="23"/>
    </location>
</feature>
<sequence>MDGKKLCLILHLFAILFVPMVAGVEPAFYRCDTNKNFTTGSPYDKHLRILLRTLYFKTPATGYEFVSVEGENEPVYGSALCRGGVSPADCRTCLLEAVAGIQRSCSFNIAGNIWYEHCSLTYSDIDFFGHPFSTGYLIRSEYDVSSSLSSKAEIGKFLNQLSDEASASKKLFARAVAELEESSGLKVFGLVQCALDISSSNCADCIHDRINDLLFLYDGKGAQIVSVTCNVRIEFFPFFQT</sequence>
<feature type="domain" description="Gnk2-homologous" evidence="7">
    <location>
        <begin position="132"/>
        <end position="238"/>
    </location>
</feature>
<proteinExistence type="inferred from homology"/>
<comment type="subcellular location">
    <subcellularLocation>
        <location evidence="1">Secreted</location>
    </subcellularLocation>
</comment>
<dbReference type="CDD" id="cd23509">
    <property type="entry name" value="Gnk2-like"/>
    <property type="match status" value="2"/>
</dbReference>
<evidence type="ECO:0000256" key="5">
    <source>
        <dbReference type="ARBA" id="ARBA00038515"/>
    </source>
</evidence>
<evidence type="ECO:0000313" key="8">
    <source>
        <dbReference type="EMBL" id="CAI9091012.1"/>
    </source>
</evidence>
<keyword evidence="3 6" id="KW-0732">Signal</keyword>
<evidence type="ECO:0000256" key="3">
    <source>
        <dbReference type="ARBA" id="ARBA00022729"/>
    </source>
</evidence>
<dbReference type="InterPro" id="IPR050581">
    <property type="entry name" value="CRR_secretory_protein"/>
</dbReference>
<protein>
    <submittedName>
        <fullName evidence="8">OLC1v1025930C1</fullName>
    </submittedName>
</protein>
<evidence type="ECO:0000256" key="6">
    <source>
        <dbReference type="SAM" id="SignalP"/>
    </source>
</evidence>
<gene>
    <name evidence="8" type="ORF">OLC1_LOCUS3044</name>
</gene>
<name>A0AAV1C6I9_OLDCO</name>
<evidence type="ECO:0000313" key="9">
    <source>
        <dbReference type="Proteomes" id="UP001161247"/>
    </source>
</evidence>
<dbReference type="GO" id="GO:0005576">
    <property type="term" value="C:extracellular region"/>
    <property type="evidence" value="ECO:0007669"/>
    <property type="project" value="UniProtKB-SubCell"/>
</dbReference>
<dbReference type="PANTHER" id="PTHR32411">
    <property type="entry name" value="CYSTEINE-RICH REPEAT SECRETORY PROTEIN 38-RELATED"/>
    <property type="match status" value="1"/>
</dbReference>
<dbReference type="InterPro" id="IPR038408">
    <property type="entry name" value="GNK2_sf"/>
</dbReference>
<dbReference type="PANTHER" id="PTHR32411:SF43">
    <property type="entry name" value="CYSTEINE-RICH REPEAT SECRETORY PROTEIN 38"/>
    <property type="match status" value="1"/>
</dbReference>
<evidence type="ECO:0000256" key="2">
    <source>
        <dbReference type="ARBA" id="ARBA00022525"/>
    </source>
</evidence>